<keyword evidence="6" id="KW-0009">Actin-binding</keyword>
<comment type="pathway">
    <text evidence="1">Protein modification; protein ubiquitination.</text>
</comment>
<dbReference type="FunFam" id="1.25.40.420:FF:000001">
    <property type="entry name" value="Kelch-like family member 12"/>
    <property type="match status" value="1"/>
</dbReference>
<dbReference type="Proteomes" id="UP000007819">
    <property type="component" value="Chromosome X"/>
</dbReference>
<dbReference type="OrthoDB" id="45365at2759"/>
<dbReference type="RefSeq" id="XP_003242521.1">
    <property type="nucleotide sequence ID" value="XM_003242473.3"/>
</dbReference>
<dbReference type="GO" id="GO:0003779">
    <property type="term" value="F:actin binding"/>
    <property type="evidence" value="ECO:0007669"/>
    <property type="project" value="UniProtKB-KW"/>
</dbReference>
<dbReference type="PANTHER" id="PTHR24412:SF466">
    <property type="entry name" value="RING CANAL KELCH PROTEIN"/>
    <property type="match status" value="1"/>
</dbReference>
<accession>A0A8R2A4N9</accession>
<evidence type="ECO:0000256" key="4">
    <source>
        <dbReference type="ARBA" id="ARBA00022737"/>
    </source>
</evidence>
<dbReference type="AlphaFoldDB" id="A0A8R2A4N9"/>
<dbReference type="Gene3D" id="2.130.10.80">
    <property type="entry name" value="Galactose oxidase/kelch, beta-propeller"/>
    <property type="match status" value="1"/>
</dbReference>
<evidence type="ECO:0000256" key="5">
    <source>
        <dbReference type="ARBA" id="ARBA00022786"/>
    </source>
</evidence>
<dbReference type="SUPFAM" id="SSF54695">
    <property type="entry name" value="POZ domain"/>
    <property type="match status" value="1"/>
</dbReference>
<dbReference type="PIRSF" id="PIRSF037037">
    <property type="entry name" value="Kelch-like_protein_gigaxonin"/>
    <property type="match status" value="1"/>
</dbReference>
<evidence type="ECO:0000256" key="6">
    <source>
        <dbReference type="ARBA" id="ARBA00023203"/>
    </source>
</evidence>
<dbReference type="SMART" id="SM00875">
    <property type="entry name" value="BACK"/>
    <property type="match status" value="1"/>
</dbReference>
<dbReference type="InterPro" id="IPR006652">
    <property type="entry name" value="Kelch_1"/>
</dbReference>
<evidence type="ECO:0000256" key="7">
    <source>
        <dbReference type="ARBA" id="ARBA00043912"/>
    </source>
</evidence>
<dbReference type="InterPro" id="IPR000210">
    <property type="entry name" value="BTB/POZ_dom"/>
</dbReference>
<comment type="function">
    <text evidence="7">Probable substrate-specific adapter of an E3 ubiquitin-protein ligase complex which mediates the ubiquitination and subsequent proteasomal degradation of target proteins. May have a role in synapse differentiation and growth.</text>
</comment>
<dbReference type="InterPro" id="IPR011333">
    <property type="entry name" value="SKP1/BTB/POZ_sf"/>
</dbReference>
<dbReference type="Gene3D" id="1.25.40.420">
    <property type="match status" value="1"/>
</dbReference>
<keyword evidence="5" id="KW-0833">Ubl conjugation pathway</keyword>
<evidence type="ECO:0000256" key="1">
    <source>
        <dbReference type="ARBA" id="ARBA00004906"/>
    </source>
</evidence>
<dbReference type="Pfam" id="PF07707">
    <property type="entry name" value="BACK"/>
    <property type="match status" value="1"/>
</dbReference>
<dbReference type="Pfam" id="PF00651">
    <property type="entry name" value="BTB"/>
    <property type="match status" value="1"/>
</dbReference>
<dbReference type="PROSITE" id="PS50097">
    <property type="entry name" value="BTB"/>
    <property type="match status" value="1"/>
</dbReference>
<dbReference type="InterPro" id="IPR037293">
    <property type="entry name" value="Gal_Oxidase_central_sf"/>
</dbReference>
<dbReference type="Pfam" id="PF01344">
    <property type="entry name" value="Kelch_1"/>
    <property type="match status" value="3"/>
</dbReference>
<name>A0A8R2A4N9_ACYPI</name>
<dbReference type="GeneID" id="100571039"/>
<organism evidence="9 10">
    <name type="scientific">Acyrthosiphon pisum</name>
    <name type="common">Pea aphid</name>
    <dbReference type="NCBI Taxonomy" id="7029"/>
    <lineage>
        <taxon>Eukaryota</taxon>
        <taxon>Metazoa</taxon>
        <taxon>Ecdysozoa</taxon>
        <taxon>Arthropoda</taxon>
        <taxon>Hexapoda</taxon>
        <taxon>Insecta</taxon>
        <taxon>Pterygota</taxon>
        <taxon>Neoptera</taxon>
        <taxon>Paraneoptera</taxon>
        <taxon>Hemiptera</taxon>
        <taxon>Sternorrhyncha</taxon>
        <taxon>Aphidomorpha</taxon>
        <taxon>Aphidoidea</taxon>
        <taxon>Aphididae</taxon>
        <taxon>Macrosiphini</taxon>
        <taxon>Acyrthosiphon</taxon>
    </lineage>
</organism>
<dbReference type="Gene3D" id="2.120.10.80">
    <property type="entry name" value="Kelch-type beta propeller"/>
    <property type="match status" value="1"/>
</dbReference>
<dbReference type="InterPro" id="IPR011705">
    <property type="entry name" value="BACK"/>
</dbReference>
<keyword evidence="10" id="KW-1185">Reference proteome</keyword>
<dbReference type="SUPFAM" id="SSF117281">
    <property type="entry name" value="Kelch motif"/>
    <property type="match status" value="1"/>
</dbReference>
<evidence type="ECO:0000313" key="9">
    <source>
        <dbReference type="EnsemblMetazoa" id="XP_003242521.1"/>
    </source>
</evidence>
<dbReference type="SMART" id="SM00612">
    <property type="entry name" value="Kelch"/>
    <property type="match status" value="5"/>
</dbReference>
<protein>
    <recommendedName>
        <fullName evidence="2">Kelch-like protein diablo</fullName>
    </recommendedName>
</protein>
<evidence type="ECO:0000259" key="8">
    <source>
        <dbReference type="PROSITE" id="PS50097"/>
    </source>
</evidence>
<keyword evidence="3" id="KW-0880">Kelch repeat</keyword>
<sequence>MQNQNKKTDSRKCEKYAKYEYEKLSYTETYGVLQSLREDEVFCDIKLETDDHKIILAHKVVLASESPYFYSMFTKFSKKNHDIVVMREIHSTALQLLVNFIYSGYIVVTGENVQDLLPVANLLQLQEVKEVCCDFLQTQLCPTNCIGIYDIADLHSCTKLLTNSELYIQQHFSEVAGGDEFLSLSSEKLIKLISTDKLNVPSEKKVFESVIRWVKHELDLRNGILPQLMEHVRLPLTSESYILKEVVEEPLIKNCVKCKDYISEALNFHRHRSEEPIPQNIRNNPRHEDKVILVVGRCDMKLNTLFYDPKMNRWHDGPKMIQSRKNASLALVKDNLVFAVGGSDYRGNALLSVDVLDLSSESPRWESSKTMFVEQNITGVPNNKLYNTFKVGGFNFCDNISDSAKVFDYNTQKWRMISTMCTLRYDFAVGVLNDLLYVVGDFNESLWEALDTVECYHPSLDKWTEVEKMCEHRRGAGVGVLGGVLYAVGGLSGYDEYNCMSSVEAYRPSTDIWTPIADMNFPRHRAGVVALDGLLYVIGGIKGSSEDSTECYNPKTNTWTTVAPLRYHEEASVGVVAINRTGFFKTC</sequence>
<keyword evidence="4" id="KW-0677">Repeat</keyword>
<reference evidence="9" key="2">
    <citation type="submission" date="2022-06" db="UniProtKB">
        <authorList>
            <consortium name="EnsemblMetazoa"/>
        </authorList>
    </citation>
    <scope>IDENTIFICATION</scope>
</reference>
<dbReference type="SMART" id="SM00225">
    <property type="entry name" value="BTB"/>
    <property type="match status" value="1"/>
</dbReference>
<evidence type="ECO:0000313" key="10">
    <source>
        <dbReference type="Proteomes" id="UP000007819"/>
    </source>
</evidence>
<dbReference type="EnsemblMetazoa" id="XM_003242473.4">
    <property type="protein sequence ID" value="XP_003242521.1"/>
    <property type="gene ID" value="LOC100571039"/>
</dbReference>
<evidence type="ECO:0000256" key="2">
    <source>
        <dbReference type="ARBA" id="ARBA00013699"/>
    </source>
</evidence>
<reference evidence="10" key="1">
    <citation type="submission" date="2010-06" db="EMBL/GenBank/DDBJ databases">
        <authorList>
            <person name="Jiang H."/>
            <person name="Abraham K."/>
            <person name="Ali S."/>
            <person name="Alsbrooks S.L."/>
            <person name="Anim B.N."/>
            <person name="Anosike U.S."/>
            <person name="Attaway T."/>
            <person name="Bandaranaike D.P."/>
            <person name="Battles P.K."/>
            <person name="Bell S.N."/>
            <person name="Bell A.V."/>
            <person name="Beltran B."/>
            <person name="Bickham C."/>
            <person name="Bustamante Y."/>
            <person name="Caleb T."/>
            <person name="Canada A."/>
            <person name="Cardenas V."/>
            <person name="Carter K."/>
            <person name="Chacko J."/>
            <person name="Chandrabose M.N."/>
            <person name="Chavez D."/>
            <person name="Chavez A."/>
            <person name="Chen L."/>
            <person name="Chu H.-S."/>
            <person name="Claassen K.J."/>
            <person name="Cockrell R."/>
            <person name="Collins M."/>
            <person name="Cooper J.A."/>
            <person name="Cree A."/>
            <person name="Curry S.M."/>
            <person name="Da Y."/>
            <person name="Dao M.D."/>
            <person name="Das B."/>
            <person name="Davila M.-L."/>
            <person name="Davy-Carroll L."/>
            <person name="Denson S."/>
            <person name="Dinh H."/>
            <person name="Ebong V.E."/>
            <person name="Edwards J.R."/>
            <person name="Egan A."/>
            <person name="El-Daye J."/>
            <person name="Escobedo L."/>
            <person name="Fernandez S."/>
            <person name="Fernando P.R."/>
            <person name="Flagg N."/>
            <person name="Forbes L.D."/>
            <person name="Fowler R.G."/>
            <person name="Fu Q."/>
            <person name="Gabisi R.A."/>
            <person name="Ganer J."/>
            <person name="Garbino Pronczuk A."/>
            <person name="Garcia R.M."/>
            <person name="Garner T."/>
            <person name="Garrett T.E."/>
            <person name="Gonzalez D.A."/>
            <person name="Hamid H."/>
            <person name="Hawkins E.S."/>
            <person name="Hirani K."/>
            <person name="Hogues M.E."/>
            <person name="Hollins B."/>
            <person name="Hsiao C.-H."/>
            <person name="Jabil R."/>
            <person name="James M.L."/>
            <person name="Jhangiani S.N."/>
            <person name="Johnson B."/>
            <person name="Johnson Q."/>
            <person name="Joshi V."/>
            <person name="Kalu J.B."/>
            <person name="Kam C."/>
            <person name="Kashfia A."/>
            <person name="Keebler J."/>
            <person name="Kisamo H."/>
            <person name="Kovar C.L."/>
            <person name="Lago L.A."/>
            <person name="Lai C.-Y."/>
            <person name="Laidlaw J."/>
            <person name="Lara F."/>
            <person name="Le T.-K."/>
            <person name="Lee S.L."/>
            <person name="Legall F.H."/>
            <person name="Lemon S.J."/>
            <person name="Lewis L.R."/>
            <person name="Li B."/>
            <person name="Liu Y."/>
            <person name="Liu Y.-S."/>
            <person name="Lopez J."/>
            <person name="Lozado R.J."/>
            <person name="Lu J."/>
            <person name="Madu R.C."/>
            <person name="Maheshwari M."/>
            <person name="Maheshwari R."/>
            <person name="Malloy K."/>
            <person name="Martinez E."/>
            <person name="Mathew T."/>
            <person name="Mercado I.C."/>
            <person name="Mercado C."/>
            <person name="Meyer B."/>
            <person name="Montgomery K."/>
            <person name="Morgan M.B."/>
            <person name="Munidasa M."/>
            <person name="Nazareth L.V."/>
            <person name="Nelson J."/>
            <person name="Ng B.M."/>
            <person name="Nguyen N.B."/>
            <person name="Nguyen P.Q."/>
            <person name="Nguyen T."/>
            <person name="Obregon M."/>
            <person name="Okwuonu G.O."/>
            <person name="Onwere C.G."/>
            <person name="Orozco G."/>
            <person name="Parra A."/>
            <person name="Patel S."/>
            <person name="Patil S."/>
            <person name="Perez A."/>
            <person name="Perez Y."/>
            <person name="Pham C."/>
            <person name="Primus E.L."/>
            <person name="Pu L.-L."/>
            <person name="Puazo M."/>
            <person name="Qin X."/>
            <person name="Quiroz J.B."/>
            <person name="Reese J."/>
            <person name="Richards S."/>
            <person name="Rives C.M."/>
            <person name="Robberts R."/>
            <person name="Ruiz S.J."/>
            <person name="Ruiz M.J."/>
            <person name="Santibanez J."/>
            <person name="Schneider B.W."/>
            <person name="Sisson I."/>
            <person name="Smith M."/>
            <person name="Sodergren E."/>
            <person name="Song X.-Z."/>
            <person name="Song B.B."/>
            <person name="Summersgill H."/>
            <person name="Thelus R."/>
            <person name="Thornton R.D."/>
            <person name="Trejos Z.Y."/>
            <person name="Usmani K."/>
            <person name="Vattathil S."/>
            <person name="Villasana D."/>
            <person name="Walker D.L."/>
            <person name="Wang S."/>
            <person name="Wang K."/>
            <person name="White C.S."/>
            <person name="Williams A.C."/>
            <person name="Williamson J."/>
            <person name="Wilson K."/>
            <person name="Woghiren I.O."/>
            <person name="Woodworth J.R."/>
            <person name="Worley K.C."/>
            <person name="Wright R.A."/>
            <person name="Wu W."/>
            <person name="Young L."/>
            <person name="Zhang L."/>
            <person name="Zhang J."/>
            <person name="Zhu Y."/>
            <person name="Muzny D.M."/>
            <person name="Weinstock G."/>
            <person name="Gibbs R.A."/>
        </authorList>
    </citation>
    <scope>NUCLEOTIDE SEQUENCE [LARGE SCALE GENOMIC DNA]</scope>
    <source>
        <strain evidence="10">LSR1</strain>
    </source>
</reference>
<dbReference type="PANTHER" id="PTHR24412">
    <property type="entry name" value="KELCH PROTEIN"/>
    <property type="match status" value="1"/>
</dbReference>
<feature type="domain" description="BTB" evidence="8">
    <location>
        <begin position="43"/>
        <end position="110"/>
    </location>
</feature>
<dbReference type="Gene3D" id="3.30.710.10">
    <property type="entry name" value="Potassium Channel Kv1.1, Chain A"/>
    <property type="match status" value="1"/>
</dbReference>
<proteinExistence type="predicted"/>
<evidence type="ECO:0000256" key="3">
    <source>
        <dbReference type="ARBA" id="ARBA00022441"/>
    </source>
</evidence>
<dbReference type="InterPro" id="IPR017096">
    <property type="entry name" value="BTB-kelch_protein"/>
</dbReference>
<dbReference type="InterPro" id="IPR015915">
    <property type="entry name" value="Kelch-typ_b-propeller"/>
</dbReference>